<evidence type="ECO:0000259" key="2">
    <source>
        <dbReference type="Pfam" id="PF13175"/>
    </source>
</evidence>
<evidence type="ECO:0000256" key="1">
    <source>
        <dbReference type="SAM" id="Coils"/>
    </source>
</evidence>
<dbReference type="InterPro" id="IPR041685">
    <property type="entry name" value="AAA_GajA/Old/RecF-like"/>
</dbReference>
<dbReference type="SUPFAM" id="SSF52540">
    <property type="entry name" value="P-loop containing nucleoside triphosphate hydrolases"/>
    <property type="match status" value="1"/>
</dbReference>
<dbReference type="Pfam" id="PF13175">
    <property type="entry name" value="AAA_15"/>
    <property type="match status" value="1"/>
</dbReference>
<reference evidence="3 4" key="1">
    <citation type="submission" date="2015-09" db="EMBL/GenBank/DDBJ databases">
        <authorList>
            <consortium name="Pathogen Informatics"/>
        </authorList>
    </citation>
    <scope>NUCLEOTIDE SEQUENCE [LARGE SCALE GENOMIC DNA]</scope>
    <source>
        <strain evidence="3 4">2789STDY5834962</strain>
    </source>
</reference>
<dbReference type="PANTHER" id="PTHR43581:SF2">
    <property type="entry name" value="EXCINUCLEASE ATPASE SUBUNIT"/>
    <property type="match status" value="1"/>
</dbReference>
<name>A0A173TE36_9FIRM</name>
<dbReference type="AlphaFoldDB" id="A0A173TE36"/>
<dbReference type="EMBL" id="CYXR01000015">
    <property type="protein sequence ID" value="CUN01103.1"/>
    <property type="molecule type" value="Genomic_DNA"/>
</dbReference>
<keyword evidence="1" id="KW-0175">Coiled coil</keyword>
<dbReference type="RefSeq" id="WP_055157255.1">
    <property type="nucleotide sequence ID" value="NZ_CYXR01000015.1"/>
</dbReference>
<dbReference type="InterPro" id="IPR051396">
    <property type="entry name" value="Bact_Antivir_Def_Nuclease"/>
</dbReference>
<sequence>MLKKFFVKKLFGIFDNEIEFRKEGITVIVGQNGCGKTTMLHMLDAIFSKNPSKLFRYKFEYIEITFENDVVKIEIDDKSTEEENMRCLKYYINSNELKEYYQENSKINSPGFWCRNISSLRRRPGNMNTVFDLRTGETLSIPEVIDMYFDELSEEAKNDILVIPEEVYELVKDIKVELITTERLKRIYREDEYRRDVPAKYAVEECAEDLSKKLKNVLSEYANISQKLDEKFPMKLLQAIKKKDLSSIDELEREIKEIDRLREKHIAAGVLEENSDKILNVNVKDEKLEDNTMAVLTVYYQDMKQKLDSLNNISDKIVLLKKILNSKYRKNKKISVNKDAGILIEQVMTKEDIPLKFLSSGEQQELVMLYKLIFKGEKDTIILIDEPEISLNVSWQREFLDDMKEIVDMNKISLIIATHSPQIINDNWELVDTLGEFE</sequence>
<evidence type="ECO:0000313" key="3">
    <source>
        <dbReference type="EMBL" id="CUN01103.1"/>
    </source>
</evidence>
<evidence type="ECO:0000313" key="4">
    <source>
        <dbReference type="Proteomes" id="UP000095727"/>
    </source>
</evidence>
<feature type="coiled-coil region" evidence="1">
    <location>
        <begin position="207"/>
        <end position="268"/>
    </location>
</feature>
<dbReference type="PANTHER" id="PTHR43581">
    <property type="entry name" value="ATP/GTP PHOSPHATASE"/>
    <property type="match status" value="1"/>
</dbReference>
<accession>A0A173TE36</accession>
<gene>
    <name evidence="3" type="ORF">ERS852574_02122</name>
</gene>
<protein>
    <submittedName>
        <fullName evidence="3">Cytochrome c biogenesis protein CcmA</fullName>
    </submittedName>
</protein>
<feature type="domain" description="Endonuclease GajA/Old nuclease/RecF-like AAA" evidence="2">
    <location>
        <begin position="15"/>
        <end position="424"/>
    </location>
</feature>
<proteinExistence type="predicted"/>
<dbReference type="Proteomes" id="UP000095727">
    <property type="component" value="Unassembled WGS sequence"/>
</dbReference>
<dbReference type="Gene3D" id="3.40.50.300">
    <property type="entry name" value="P-loop containing nucleotide triphosphate hydrolases"/>
    <property type="match status" value="1"/>
</dbReference>
<dbReference type="InterPro" id="IPR027417">
    <property type="entry name" value="P-loop_NTPase"/>
</dbReference>
<organism evidence="3 4">
    <name type="scientific">Coprococcus comes</name>
    <dbReference type="NCBI Taxonomy" id="410072"/>
    <lineage>
        <taxon>Bacteria</taxon>
        <taxon>Bacillati</taxon>
        <taxon>Bacillota</taxon>
        <taxon>Clostridia</taxon>
        <taxon>Lachnospirales</taxon>
        <taxon>Lachnospiraceae</taxon>
        <taxon>Coprococcus</taxon>
    </lineage>
</organism>